<evidence type="ECO:0000313" key="2">
    <source>
        <dbReference type="EMBL" id="GMH14630.1"/>
    </source>
</evidence>
<sequence>MADLLGAHPGPRQVLNPSSEPIPLSSLEASAFSSVAPTLSSCPSSEGCTPLGSQIAPEVEPTGRILSSPSWADVVQRNELDGSTNSTKCARHRLTLAYTANRTRKQNIIPNRHYMPHQLCSVEKEAYFGRSSILQIQNPAQVAEDSSYPQGSKSSN</sequence>
<proteinExistence type="predicted"/>
<gene>
    <name evidence="2" type="ORF">Nepgr_016471</name>
</gene>
<dbReference type="Proteomes" id="UP001279734">
    <property type="component" value="Unassembled WGS sequence"/>
</dbReference>
<reference evidence="2" key="1">
    <citation type="submission" date="2023-05" db="EMBL/GenBank/DDBJ databases">
        <title>Nepenthes gracilis genome sequencing.</title>
        <authorList>
            <person name="Fukushima K."/>
        </authorList>
    </citation>
    <scope>NUCLEOTIDE SEQUENCE</scope>
    <source>
        <strain evidence="2">SING2019-196</strain>
    </source>
</reference>
<feature type="region of interest" description="Disordered" evidence="1">
    <location>
        <begin position="1"/>
        <end position="21"/>
    </location>
</feature>
<evidence type="ECO:0000313" key="3">
    <source>
        <dbReference type="Proteomes" id="UP001279734"/>
    </source>
</evidence>
<name>A0AAD3SMR0_NEPGR</name>
<accession>A0AAD3SMR0</accession>
<keyword evidence="3" id="KW-1185">Reference proteome</keyword>
<dbReference type="EMBL" id="BSYO01000014">
    <property type="protein sequence ID" value="GMH14630.1"/>
    <property type="molecule type" value="Genomic_DNA"/>
</dbReference>
<comment type="caution">
    <text evidence="2">The sequence shown here is derived from an EMBL/GenBank/DDBJ whole genome shotgun (WGS) entry which is preliminary data.</text>
</comment>
<dbReference type="AlphaFoldDB" id="A0AAD3SMR0"/>
<evidence type="ECO:0000256" key="1">
    <source>
        <dbReference type="SAM" id="MobiDB-lite"/>
    </source>
</evidence>
<organism evidence="2 3">
    <name type="scientific">Nepenthes gracilis</name>
    <name type="common">Slender pitcher plant</name>
    <dbReference type="NCBI Taxonomy" id="150966"/>
    <lineage>
        <taxon>Eukaryota</taxon>
        <taxon>Viridiplantae</taxon>
        <taxon>Streptophyta</taxon>
        <taxon>Embryophyta</taxon>
        <taxon>Tracheophyta</taxon>
        <taxon>Spermatophyta</taxon>
        <taxon>Magnoliopsida</taxon>
        <taxon>eudicotyledons</taxon>
        <taxon>Gunneridae</taxon>
        <taxon>Pentapetalae</taxon>
        <taxon>Caryophyllales</taxon>
        <taxon>Nepenthaceae</taxon>
        <taxon>Nepenthes</taxon>
    </lineage>
</organism>
<protein>
    <submittedName>
        <fullName evidence="2">Uncharacterized protein</fullName>
    </submittedName>
</protein>